<feature type="region of interest" description="Disordered" evidence="3">
    <location>
        <begin position="556"/>
        <end position="637"/>
    </location>
</feature>
<feature type="compositionally biased region" description="Basic and acidic residues" evidence="3">
    <location>
        <begin position="174"/>
        <end position="211"/>
    </location>
</feature>
<dbReference type="Proteomes" id="UP000053664">
    <property type="component" value="Unassembled WGS sequence"/>
</dbReference>
<dbReference type="SMART" id="SM00326">
    <property type="entry name" value="SH3"/>
    <property type="match status" value="1"/>
</dbReference>
<feature type="compositionally biased region" description="Polar residues" evidence="3">
    <location>
        <begin position="615"/>
        <end position="628"/>
    </location>
</feature>
<evidence type="ECO:0000256" key="3">
    <source>
        <dbReference type="SAM" id="MobiDB-lite"/>
    </source>
</evidence>
<feature type="compositionally biased region" description="Low complexity" evidence="3">
    <location>
        <begin position="827"/>
        <end position="848"/>
    </location>
</feature>
<dbReference type="InterPro" id="IPR011993">
    <property type="entry name" value="PH-like_dom_sf"/>
</dbReference>
<accession>A0A061H1A2</accession>
<feature type="compositionally biased region" description="Basic and acidic residues" evidence="3">
    <location>
        <begin position="397"/>
        <end position="418"/>
    </location>
</feature>
<dbReference type="PRINTS" id="PR00452">
    <property type="entry name" value="SH3DOMAIN"/>
</dbReference>
<dbReference type="OrthoDB" id="73680at2759"/>
<dbReference type="Pfam" id="PF00169">
    <property type="entry name" value="PH"/>
    <property type="match status" value="1"/>
</dbReference>
<dbReference type="InterPro" id="IPR036028">
    <property type="entry name" value="SH3-like_dom_sf"/>
</dbReference>
<dbReference type="SUPFAM" id="SSF50044">
    <property type="entry name" value="SH3-domain"/>
    <property type="match status" value="1"/>
</dbReference>
<feature type="compositionally biased region" description="Acidic residues" evidence="3">
    <location>
        <begin position="292"/>
        <end position="302"/>
    </location>
</feature>
<dbReference type="AlphaFoldDB" id="A0A061H1A2"/>
<dbReference type="KEGG" id="pfp:PFL1_06471"/>
<gene>
    <name evidence="7" type="ORF">PFL1_06471</name>
</gene>
<dbReference type="InterPro" id="IPR051566">
    <property type="entry name" value="CNKSR"/>
</dbReference>
<feature type="region of interest" description="Disordered" evidence="3">
    <location>
        <begin position="382"/>
        <end position="479"/>
    </location>
</feature>
<dbReference type="CDD" id="cd13316">
    <property type="entry name" value="PH_Boi"/>
    <property type="match status" value="1"/>
</dbReference>
<dbReference type="InterPro" id="IPR001452">
    <property type="entry name" value="SH3_domain"/>
</dbReference>
<dbReference type="HOGENOM" id="CLU_007858_0_0_1"/>
<feature type="compositionally biased region" description="Low complexity" evidence="3">
    <location>
        <begin position="147"/>
        <end position="169"/>
    </location>
</feature>
<dbReference type="SUPFAM" id="SSF47769">
    <property type="entry name" value="SAM/Pointed domain"/>
    <property type="match status" value="1"/>
</dbReference>
<dbReference type="SMART" id="SM00454">
    <property type="entry name" value="SAM"/>
    <property type="match status" value="1"/>
</dbReference>
<evidence type="ECO:0000256" key="2">
    <source>
        <dbReference type="PROSITE-ProRule" id="PRU00192"/>
    </source>
</evidence>
<feature type="compositionally biased region" description="Basic and acidic residues" evidence="3">
    <location>
        <begin position="107"/>
        <end position="118"/>
    </location>
</feature>
<feature type="compositionally biased region" description="Polar residues" evidence="3">
    <location>
        <begin position="69"/>
        <end position="87"/>
    </location>
</feature>
<evidence type="ECO:0008006" key="9">
    <source>
        <dbReference type="Google" id="ProtNLM"/>
    </source>
</evidence>
<evidence type="ECO:0000259" key="5">
    <source>
        <dbReference type="PROSITE" id="PS50003"/>
    </source>
</evidence>
<feature type="region of interest" description="Disordered" evidence="3">
    <location>
        <begin position="105"/>
        <end position="361"/>
    </location>
</feature>
<name>A0A061H1A2_9BASI</name>
<dbReference type="SUPFAM" id="SSF50729">
    <property type="entry name" value="PH domain-like"/>
    <property type="match status" value="1"/>
</dbReference>
<feature type="compositionally biased region" description="Polar residues" evidence="3">
    <location>
        <begin position="809"/>
        <end position="819"/>
    </location>
</feature>
<evidence type="ECO:0000259" key="4">
    <source>
        <dbReference type="PROSITE" id="PS50002"/>
    </source>
</evidence>
<feature type="compositionally biased region" description="Low complexity" evidence="3">
    <location>
        <begin position="456"/>
        <end position="470"/>
    </location>
</feature>
<dbReference type="CDD" id="cd00174">
    <property type="entry name" value="SH3"/>
    <property type="match status" value="1"/>
</dbReference>
<dbReference type="PROSITE" id="PS50002">
    <property type="entry name" value="SH3"/>
    <property type="match status" value="1"/>
</dbReference>
<dbReference type="PROSITE" id="PS50105">
    <property type="entry name" value="SAM_DOMAIN"/>
    <property type="match status" value="1"/>
</dbReference>
<evidence type="ECO:0000256" key="1">
    <source>
        <dbReference type="ARBA" id="ARBA00022443"/>
    </source>
</evidence>
<dbReference type="InterPro" id="IPR001660">
    <property type="entry name" value="SAM"/>
</dbReference>
<feature type="domain" description="PH" evidence="5">
    <location>
        <begin position="871"/>
        <end position="967"/>
    </location>
</feature>
<dbReference type="CDD" id="cd09535">
    <property type="entry name" value="SAM_BOI-like_fungal"/>
    <property type="match status" value="1"/>
</dbReference>
<sequence length="1043" mass="109196">MAGEKVWALHDFEAENPDEVSFKAGECIIVIEKDDAYGDGWWQGTNIRGESGLFPFTYTTLDQSQALVAQTGSSSAEPGTTPQQASNKPGVMHSTMADIDNALTELQSDRRRGRKSIDAPDGSRASFTSERTADMTNDDASEIYNPSSDDYASRSAAARAALAVNAQRDLQSAQEKERQNEQRRREEAMREFEKEEARQRDLLLEKERERQAQAAAGTLDFSRDDKPKVAPIAGVDMSDESDSEGSAGDLDDFGDKTHSPLFGNLASATAQKPSEDAGRAGGSSLKNVVEPLPEETPDEAAAAEDATAAPPASSPAAPAVAAAAADAAEPEIVPPSSAQPEAAPTPAAAPTATADADSSAGPVAAMTAGVGAVALGATAGTITITSRSTSPVPLAHRKADPSTDSKPTDQRSVDESSRGRGSLADESVAGGTGTVGTAATSLAGGGPETPKSTGVPFSTSVQSPSQSVTSGPRPADPTEWTVEQVVDWGRSKGWDENSVLSKFVEHEITGDVLLEMDVNILKEIDIIAFGKRFQVANAIKELRKMVPGAEQLATPAISGMPGSPGGLGVQSAAPFSPTDALMPPQSPHAPAPGPTGPGSWADSQSVKQRVADASYDSSALNGSHSRPASSIGEGVSSNGQAYTGAGGIAAWQAQQASQRSRVPSQNPSEGYSNDDDEPLAALAERQLGAKNRRSTRSNEDTLGALPASPRKRESAGSSSHSRGGGGDRTSFFGIGQRNRKPPPKVMAPGSVAEDERHGKGTLSRLGFARSSRSIPSQAASNSDMKNAISLPTTSPNFDGNGDMARRSRMSAQSGTSTGTAEPKHGRAASVGSAGAGAQPNDWNAAAAGVGPGAANNAAANSEGPVMARIRPVDLEGWMRKKGERYNSWKPRYLALKGSDLVILRDPQAEKIKGYVSMKGYKVIADENTNPGKYGFKILHETEKPHYFSSEDPILVREWMKGLMKATIGRDHSFPVISSYNNATMSLKEAQRMNPPPRPPSPTSRARTQRAKARQNTDQLTARDAAILMNLSGGQPTTPDATGL</sequence>
<dbReference type="Gene3D" id="2.30.30.40">
    <property type="entry name" value="SH3 Domains"/>
    <property type="match status" value="1"/>
</dbReference>
<dbReference type="Gene3D" id="1.10.150.50">
    <property type="entry name" value="Transcription Factor, Ets-1"/>
    <property type="match status" value="1"/>
</dbReference>
<dbReference type="RefSeq" id="XP_007882203.1">
    <property type="nucleotide sequence ID" value="XM_007884012.1"/>
</dbReference>
<dbReference type="CDD" id="cd22249">
    <property type="entry name" value="UDM1_RNF168_RNF169-like"/>
    <property type="match status" value="1"/>
</dbReference>
<evidence type="ECO:0000313" key="7">
    <source>
        <dbReference type="EMBL" id="EPQ26018.1"/>
    </source>
</evidence>
<dbReference type="PANTHER" id="PTHR12844">
    <property type="entry name" value="CONNECTOR ENCHANCER OF KINASE SUPPRESSOR OF RAS"/>
    <property type="match status" value="1"/>
</dbReference>
<dbReference type="eggNOG" id="ENOG502RAFH">
    <property type="taxonomic scope" value="Eukaryota"/>
</dbReference>
<evidence type="ECO:0000313" key="8">
    <source>
        <dbReference type="Proteomes" id="UP000053664"/>
    </source>
</evidence>
<organism evidence="7 8">
    <name type="scientific">Pseudozyma flocculosa PF-1</name>
    <dbReference type="NCBI Taxonomy" id="1277687"/>
    <lineage>
        <taxon>Eukaryota</taxon>
        <taxon>Fungi</taxon>
        <taxon>Dikarya</taxon>
        <taxon>Basidiomycota</taxon>
        <taxon>Ustilaginomycotina</taxon>
        <taxon>Ustilaginomycetes</taxon>
        <taxon>Ustilaginales</taxon>
        <taxon>Ustilaginaceae</taxon>
        <taxon>Pseudozyma</taxon>
    </lineage>
</organism>
<dbReference type="Gene3D" id="2.30.29.30">
    <property type="entry name" value="Pleckstrin-homology domain (PH domain)/Phosphotyrosine-binding domain (PTB)"/>
    <property type="match status" value="1"/>
</dbReference>
<feature type="compositionally biased region" description="Pro residues" evidence="3">
    <location>
        <begin position="584"/>
        <end position="595"/>
    </location>
</feature>
<dbReference type="InterPro" id="IPR013761">
    <property type="entry name" value="SAM/pointed_sf"/>
</dbReference>
<feature type="compositionally biased region" description="Polar residues" evidence="3">
    <location>
        <begin position="770"/>
        <end position="797"/>
    </location>
</feature>
<reference evidence="7 8" key="1">
    <citation type="journal article" date="2013" name="Plant Cell">
        <title>The transition from a phytopathogenic smut ancestor to an anamorphic biocontrol agent deciphered by comparative whole-genome analysis.</title>
        <authorList>
            <person name="Lefebvre F."/>
            <person name="Joly D.L."/>
            <person name="Labbe C."/>
            <person name="Teichmann B."/>
            <person name="Linning R."/>
            <person name="Belzile F."/>
            <person name="Bakkeren G."/>
            <person name="Belanger R.R."/>
        </authorList>
    </citation>
    <scope>NUCLEOTIDE SEQUENCE [LARGE SCALE GENOMIC DNA]</scope>
    <source>
        <strain evidence="7 8">PF-1</strain>
    </source>
</reference>
<feature type="region of interest" description="Disordered" evidence="3">
    <location>
        <begin position="650"/>
        <end position="848"/>
    </location>
</feature>
<dbReference type="InterPro" id="IPR001849">
    <property type="entry name" value="PH_domain"/>
</dbReference>
<dbReference type="PANTHER" id="PTHR12844:SF42">
    <property type="entry name" value="CONNECTOR ENHANCER OF KSR PROTEIN CNK"/>
    <property type="match status" value="1"/>
</dbReference>
<keyword evidence="1 2" id="KW-0728">SH3 domain</keyword>
<proteinExistence type="predicted"/>
<feature type="region of interest" description="Disordered" evidence="3">
    <location>
        <begin position="69"/>
        <end position="92"/>
    </location>
</feature>
<dbReference type="Pfam" id="PF07647">
    <property type="entry name" value="SAM_2"/>
    <property type="match status" value="1"/>
</dbReference>
<dbReference type="PROSITE" id="PS50003">
    <property type="entry name" value="PH_DOMAIN"/>
    <property type="match status" value="1"/>
</dbReference>
<feature type="region of interest" description="Disordered" evidence="3">
    <location>
        <begin position="988"/>
        <end position="1020"/>
    </location>
</feature>
<feature type="compositionally biased region" description="Low complexity" evidence="3">
    <location>
        <begin position="303"/>
        <end position="361"/>
    </location>
</feature>
<dbReference type="GeneID" id="19320547"/>
<dbReference type="EMBL" id="KE361648">
    <property type="protein sequence ID" value="EPQ26018.1"/>
    <property type="molecule type" value="Genomic_DNA"/>
</dbReference>
<evidence type="ECO:0000259" key="6">
    <source>
        <dbReference type="PROSITE" id="PS50105"/>
    </source>
</evidence>
<feature type="compositionally biased region" description="Polar residues" evidence="3">
    <location>
        <begin position="657"/>
        <end position="671"/>
    </location>
</feature>
<dbReference type="Pfam" id="PF00018">
    <property type="entry name" value="SH3_1"/>
    <property type="match status" value="1"/>
</dbReference>
<protein>
    <recommendedName>
        <fullName evidence="9">PH domain-containing protein</fullName>
    </recommendedName>
</protein>
<feature type="domain" description="SAM" evidence="6">
    <location>
        <begin position="480"/>
        <end position="545"/>
    </location>
</feature>
<dbReference type="SMART" id="SM00233">
    <property type="entry name" value="PH"/>
    <property type="match status" value="1"/>
</dbReference>
<feature type="domain" description="SH3" evidence="4">
    <location>
        <begin position="1"/>
        <end position="64"/>
    </location>
</feature>